<name>A0A223S1R7_9ACTN</name>
<protein>
    <submittedName>
        <fullName evidence="2">DUF2992 domain-containing protein</fullName>
    </submittedName>
</protein>
<evidence type="ECO:0000313" key="2">
    <source>
        <dbReference type="EMBL" id="ASU82054.1"/>
    </source>
</evidence>
<feature type="region of interest" description="Disordered" evidence="1">
    <location>
        <begin position="118"/>
        <end position="156"/>
    </location>
</feature>
<sequence>MRQVRSHAYLEVVMGARFTVYFEAPFWVGVLELDDEEGVRAARHVFGSEPTGPELLDFTRRHFLDLYDRALACPPVPADELRRADRLRARRAARAAAKDAKRLSDRPSTAAQEAMRVQLEEGKRDRAVSAKEQRAQREEHRRAARIAKRRARRRGH</sequence>
<feature type="compositionally biased region" description="Basic and acidic residues" evidence="1">
    <location>
        <begin position="118"/>
        <end position="141"/>
    </location>
</feature>
<evidence type="ECO:0000256" key="1">
    <source>
        <dbReference type="SAM" id="MobiDB-lite"/>
    </source>
</evidence>
<keyword evidence="3" id="KW-1185">Reference proteome</keyword>
<proteinExistence type="predicted"/>
<feature type="compositionally biased region" description="Basic residues" evidence="1">
    <location>
        <begin position="142"/>
        <end position="156"/>
    </location>
</feature>
<reference evidence="2 3" key="1">
    <citation type="submission" date="2017-08" db="EMBL/GenBank/DDBJ databases">
        <title>The complete genome sequence of Nocardiopsis gilva YIM 90087.</title>
        <authorList>
            <person name="Yin M."/>
            <person name="Tang S."/>
        </authorList>
    </citation>
    <scope>NUCLEOTIDE SEQUENCE [LARGE SCALE GENOMIC DNA]</scope>
    <source>
        <strain evidence="2 3">YIM 90087</strain>
    </source>
</reference>
<dbReference type="InterPro" id="IPR016787">
    <property type="entry name" value="UCP021328"/>
</dbReference>
<organism evidence="2 3">
    <name type="scientific">Nocardiopsis gilva YIM 90087</name>
    <dbReference type="NCBI Taxonomy" id="1235441"/>
    <lineage>
        <taxon>Bacteria</taxon>
        <taxon>Bacillati</taxon>
        <taxon>Actinomycetota</taxon>
        <taxon>Actinomycetes</taxon>
        <taxon>Streptosporangiales</taxon>
        <taxon>Nocardiopsidaceae</taxon>
        <taxon>Nocardiopsis</taxon>
    </lineage>
</organism>
<dbReference type="KEGG" id="ngv:CDO52_04005"/>
<dbReference type="AlphaFoldDB" id="A0A223S1R7"/>
<accession>A0A223S1R7</accession>
<dbReference type="Pfam" id="PF11208">
    <property type="entry name" value="DUF2992"/>
    <property type="match status" value="1"/>
</dbReference>
<dbReference type="Proteomes" id="UP000215005">
    <property type="component" value="Chromosome"/>
</dbReference>
<evidence type="ECO:0000313" key="3">
    <source>
        <dbReference type="Proteomes" id="UP000215005"/>
    </source>
</evidence>
<gene>
    <name evidence="2" type="ORF">CDO52_04005</name>
</gene>
<dbReference type="EMBL" id="CP022753">
    <property type="protein sequence ID" value="ASU82054.1"/>
    <property type="molecule type" value="Genomic_DNA"/>
</dbReference>